<dbReference type="Proteomes" id="UP000627446">
    <property type="component" value="Unassembled WGS sequence"/>
</dbReference>
<reference evidence="2" key="1">
    <citation type="submission" date="2020-08" db="EMBL/GenBank/DDBJ databases">
        <title>Novel species isolated from subtropical streams in China.</title>
        <authorList>
            <person name="Lu H."/>
        </authorList>
    </citation>
    <scope>NUCLEOTIDE SEQUENCE</scope>
    <source>
        <strain evidence="2">LX22W</strain>
    </source>
</reference>
<comment type="caution">
    <text evidence="2">The sequence shown here is derived from an EMBL/GenBank/DDBJ whole genome shotgun (WGS) entry which is preliminary data.</text>
</comment>
<dbReference type="EMBL" id="JACOFZ010000003">
    <property type="protein sequence ID" value="MBC3881773.1"/>
    <property type="molecule type" value="Genomic_DNA"/>
</dbReference>
<dbReference type="RefSeq" id="WP_186916561.1">
    <property type="nucleotide sequence ID" value="NZ_JACOFZ010000003.1"/>
</dbReference>
<evidence type="ECO:0000313" key="2">
    <source>
        <dbReference type="EMBL" id="MBC3881773.1"/>
    </source>
</evidence>
<name>A0A923HNR2_9BURK</name>
<feature type="signal peptide" evidence="1">
    <location>
        <begin position="1"/>
        <end position="24"/>
    </location>
</feature>
<proteinExistence type="predicted"/>
<sequence>MNKKLKVALALVFGLTSAAQIAYAMTVNSTYINNTGNEIRGIFGRYSNPTIYVDRRACGESQLSAFACGPYTISVGSSFLQNAENNYGNYAAKAILGHEWGHTIQFTYNINPGQPYMELQADCAGGSFIRYAVDSLRYPNFLATAVSTARAYAGGDHGTPAQRDYYTRWGYTNGISKCLNNLPRV</sequence>
<accession>A0A923HNR2</accession>
<dbReference type="AlphaFoldDB" id="A0A923HNR2"/>
<evidence type="ECO:0000313" key="3">
    <source>
        <dbReference type="Proteomes" id="UP000627446"/>
    </source>
</evidence>
<organism evidence="2 3">
    <name type="scientific">Undibacterium nitidum</name>
    <dbReference type="NCBI Taxonomy" id="2762298"/>
    <lineage>
        <taxon>Bacteria</taxon>
        <taxon>Pseudomonadati</taxon>
        <taxon>Pseudomonadota</taxon>
        <taxon>Betaproteobacteria</taxon>
        <taxon>Burkholderiales</taxon>
        <taxon>Oxalobacteraceae</taxon>
        <taxon>Undibacterium</taxon>
    </lineage>
</organism>
<gene>
    <name evidence="2" type="ORF">H8K36_10340</name>
</gene>
<evidence type="ECO:0008006" key="4">
    <source>
        <dbReference type="Google" id="ProtNLM"/>
    </source>
</evidence>
<keyword evidence="1" id="KW-0732">Signal</keyword>
<protein>
    <recommendedName>
        <fullName evidence="4">Metalloprotease</fullName>
    </recommendedName>
</protein>
<evidence type="ECO:0000256" key="1">
    <source>
        <dbReference type="SAM" id="SignalP"/>
    </source>
</evidence>
<keyword evidence="3" id="KW-1185">Reference proteome</keyword>
<feature type="chain" id="PRO_5037241552" description="Metalloprotease" evidence="1">
    <location>
        <begin position="25"/>
        <end position="185"/>
    </location>
</feature>